<evidence type="ECO:0000256" key="3">
    <source>
        <dbReference type="ARBA" id="ARBA00022741"/>
    </source>
</evidence>
<dbReference type="Proteomes" id="UP000248918">
    <property type="component" value="Unassembled WGS sequence"/>
</dbReference>
<dbReference type="RefSeq" id="WP_111930048.1">
    <property type="nucleotide sequence ID" value="NZ_CADFFP010000002.1"/>
</dbReference>
<dbReference type="SUPFAM" id="SSF52540">
    <property type="entry name" value="P-loop containing nucleoside triphosphate hydrolases"/>
    <property type="match status" value="1"/>
</dbReference>
<keyword evidence="4 7" id="KW-0067">ATP-binding</keyword>
<protein>
    <submittedName>
        <fullName evidence="7">Putative ABC transport system ATP-binding protein</fullName>
    </submittedName>
</protein>
<keyword evidence="2" id="KW-0472">Membrane</keyword>
<evidence type="ECO:0000313" key="8">
    <source>
        <dbReference type="Proteomes" id="UP000248918"/>
    </source>
</evidence>
<feature type="domain" description="ABC transporter" evidence="6">
    <location>
        <begin position="7"/>
        <end position="244"/>
    </location>
</feature>
<evidence type="ECO:0000256" key="2">
    <source>
        <dbReference type="ARBA" id="ARBA00022519"/>
    </source>
</evidence>
<dbReference type="Pfam" id="PF00005">
    <property type="entry name" value="ABC_tran"/>
    <property type="match status" value="1"/>
</dbReference>
<dbReference type="InterPro" id="IPR003593">
    <property type="entry name" value="AAA+_ATPase"/>
</dbReference>
<dbReference type="EMBL" id="QLTK01000003">
    <property type="protein sequence ID" value="RAS37302.1"/>
    <property type="molecule type" value="Genomic_DNA"/>
</dbReference>
<feature type="compositionally biased region" description="Polar residues" evidence="5">
    <location>
        <begin position="250"/>
        <end position="259"/>
    </location>
</feature>
<dbReference type="AlphaFoldDB" id="A0A329CTZ1"/>
<name>A0A329CTZ1_9BURK</name>
<dbReference type="GO" id="GO:0005524">
    <property type="term" value="F:ATP binding"/>
    <property type="evidence" value="ECO:0007669"/>
    <property type="project" value="UniProtKB-KW"/>
</dbReference>
<evidence type="ECO:0000256" key="4">
    <source>
        <dbReference type="ARBA" id="ARBA00022840"/>
    </source>
</evidence>
<accession>A0A329CTZ1</accession>
<evidence type="ECO:0000313" key="7">
    <source>
        <dbReference type="EMBL" id="RAS37302.1"/>
    </source>
</evidence>
<keyword evidence="1" id="KW-1003">Cell membrane</keyword>
<comment type="caution">
    <text evidence="7">The sequence shown here is derived from an EMBL/GenBank/DDBJ whole genome shotgun (WGS) entry which is preliminary data.</text>
</comment>
<dbReference type="STRING" id="1169143.GCA_000383275_00866"/>
<dbReference type="OrthoDB" id="4408248at2"/>
<evidence type="ECO:0000256" key="5">
    <source>
        <dbReference type="SAM" id="MobiDB-lite"/>
    </source>
</evidence>
<keyword evidence="3" id="KW-0547">Nucleotide-binding</keyword>
<reference evidence="7 8" key="1">
    <citation type="submission" date="2018-06" db="EMBL/GenBank/DDBJ databases">
        <title>Genomic Encyclopedia of Type Strains, Phase III (KMG-III): the genomes of soil and plant-associated and newly described type strains.</title>
        <authorList>
            <person name="Whitman W."/>
        </authorList>
    </citation>
    <scope>NUCLEOTIDE SEQUENCE [LARGE SCALE GENOMIC DNA]</scope>
    <source>
        <strain evidence="7 8">LMG 23644</strain>
    </source>
</reference>
<sequence length="259" mass="28124">MTDVPLVLADGIARRDAQRGQMLLQPTRLALSAGERVAITGPSGSGKSVFLRALALLDPLDAGRIMWHGAAVERSVIPRYRRNVAYIRQRPALLDGSVEDNLRYPFALRAYRDVRFDRACAASLAVQAGRGADFLDKRASELSGGEAQIVALIRVLQLAPEVLLLDEPTASLDPESSHAIEGLVRAWFDAEPGKHASIWVSHDPAQAARMSERHLTMRAGVLDETGQPGQTTQAAPADPTRSVAPMPRASLQNRQELDQ</sequence>
<gene>
    <name evidence="7" type="ORF">BX591_103153</name>
</gene>
<organism evidence="7 8">
    <name type="scientific">Paraburkholderia bryophila</name>
    <dbReference type="NCBI Taxonomy" id="420952"/>
    <lineage>
        <taxon>Bacteria</taxon>
        <taxon>Pseudomonadati</taxon>
        <taxon>Pseudomonadota</taxon>
        <taxon>Betaproteobacteria</taxon>
        <taxon>Burkholderiales</taxon>
        <taxon>Burkholderiaceae</taxon>
        <taxon>Paraburkholderia</taxon>
    </lineage>
</organism>
<dbReference type="PANTHER" id="PTHR43119">
    <property type="entry name" value="ABC TRANSPORT PROTEIN ATP-BINDING COMPONENT-RELATED"/>
    <property type="match status" value="1"/>
</dbReference>
<keyword evidence="2" id="KW-0997">Cell inner membrane</keyword>
<proteinExistence type="predicted"/>
<dbReference type="GO" id="GO:0016887">
    <property type="term" value="F:ATP hydrolysis activity"/>
    <property type="evidence" value="ECO:0007669"/>
    <property type="project" value="InterPro"/>
</dbReference>
<evidence type="ECO:0000256" key="1">
    <source>
        <dbReference type="ARBA" id="ARBA00022475"/>
    </source>
</evidence>
<dbReference type="SMART" id="SM00382">
    <property type="entry name" value="AAA"/>
    <property type="match status" value="1"/>
</dbReference>
<dbReference type="PANTHER" id="PTHR43119:SF1">
    <property type="entry name" value="ABC TRANSPORTER DOMAIN-CONTAINING PROTEIN"/>
    <property type="match status" value="1"/>
</dbReference>
<dbReference type="Gene3D" id="3.40.50.300">
    <property type="entry name" value="P-loop containing nucleotide triphosphate hydrolases"/>
    <property type="match status" value="1"/>
</dbReference>
<dbReference type="PROSITE" id="PS50893">
    <property type="entry name" value="ABC_TRANSPORTER_2"/>
    <property type="match status" value="1"/>
</dbReference>
<feature type="region of interest" description="Disordered" evidence="5">
    <location>
        <begin position="220"/>
        <end position="259"/>
    </location>
</feature>
<evidence type="ECO:0000259" key="6">
    <source>
        <dbReference type="PROSITE" id="PS50893"/>
    </source>
</evidence>
<dbReference type="InterPro" id="IPR027417">
    <property type="entry name" value="P-loop_NTPase"/>
</dbReference>
<dbReference type="InterPro" id="IPR003439">
    <property type="entry name" value="ABC_transporter-like_ATP-bd"/>
</dbReference>